<name>A0AAV3EZJ4_9FLAO</name>
<evidence type="ECO:0000313" key="3">
    <source>
        <dbReference type="Proteomes" id="UP000004834"/>
    </source>
</evidence>
<dbReference type="AlphaFoldDB" id="A0AAV3EZJ4"/>
<dbReference type="Pfam" id="PF20731">
    <property type="entry name" value="RE_NgoFVII_C"/>
    <property type="match status" value="1"/>
</dbReference>
<feature type="domain" description="Restriction endonuclease type II NgoFVII C-terminal B3-like DNA-binding" evidence="1">
    <location>
        <begin position="241"/>
        <end position="356"/>
    </location>
</feature>
<reference evidence="2 3" key="1">
    <citation type="submission" date="2011-11" db="EMBL/GenBank/DDBJ databases">
        <title>The Genome Sequence of Myroides odoratimimus CIP 101113.</title>
        <authorList>
            <person name="Earl A."/>
            <person name="Ward D."/>
            <person name="Feldgarden M."/>
            <person name="Gevers D."/>
            <person name="Huys G."/>
            <person name="Young S.K."/>
            <person name="Zeng Q."/>
            <person name="Gargeya S."/>
            <person name="Fitzgerald M."/>
            <person name="Haas B."/>
            <person name="Abouelleil A."/>
            <person name="Alvarado L."/>
            <person name="Arachchi H.M."/>
            <person name="Berlin A."/>
            <person name="Brown A."/>
            <person name="Chapman S.B."/>
            <person name="Chen Z."/>
            <person name="Dunbar C."/>
            <person name="Freedman E."/>
            <person name="Gearin G."/>
            <person name="Goldberg J."/>
            <person name="Griggs A."/>
            <person name="Gujja S."/>
            <person name="Heiman D."/>
            <person name="Howarth C."/>
            <person name="Larson L."/>
            <person name="Lui A."/>
            <person name="MacDonald P.J.P."/>
            <person name="Montmayeur A."/>
            <person name="Murphy C."/>
            <person name="Neiman D."/>
            <person name="Pearson M."/>
            <person name="Priest M."/>
            <person name="Roberts A."/>
            <person name="Saif S."/>
            <person name="Shea T."/>
            <person name="Shenoy N."/>
            <person name="Sisk P."/>
            <person name="Stolte C."/>
            <person name="Sykes S."/>
            <person name="Wortman J."/>
            <person name="Nusbaum C."/>
            <person name="Birren B."/>
        </authorList>
    </citation>
    <scope>NUCLEOTIDE SEQUENCE [LARGE SCALE GENOMIC DNA]</scope>
    <source>
        <strain evidence="2 3">CIP 101113</strain>
    </source>
</reference>
<organism evidence="2 3">
    <name type="scientific">Myroides odoratimimus CIP 101113</name>
    <dbReference type="NCBI Taxonomy" id="883154"/>
    <lineage>
        <taxon>Bacteria</taxon>
        <taxon>Pseudomonadati</taxon>
        <taxon>Bacteroidota</taxon>
        <taxon>Flavobacteriia</taxon>
        <taxon>Flavobacteriales</taxon>
        <taxon>Flavobacteriaceae</taxon>
        <taxon>Myroides</taxon>
    </lineage>
</organism>
<dbReference type="EMBL" id="AGEE01000051">
    <property type="protein sequence ID" value="EHO06402.1"/>
    <property type="molecule type" value="Genomic_DNA"/>
</dbReference>
<gene>
    <name evidence="2" type="ORF">HMPREF9715_03123</name>
</gene>
<dbReference type="InterPro" id="IPR048923">
    <property type="entry name" value="RE_NgoFVII_C"/>
</dbReference>
<dbReference type="RefSeq" id="WP_006264456.1">
    <property type="nucleotide sequence ID" value="NZ_JH590838.1"/>
</dbReference>
<proteinExistence type="predicted"/>
<sequence>MFFSQQGIDNPSLATYLEYLKAISKLSGLFSDSAVPLINYRAVENMFCRGFGAENLSRSDTAFDAKYNQIGIGLKTFVALSNTKTEKVAEFNSLSRELSELKGIQLARELARKRNERIDLAKRVYNIDKALYHIVARRIDELLLFETDYDYININNIRILDEKSKTSLKFTDGVNDYSYNFSKSTLFRQFTIPDNALSVSVEILKDPFEVLLEIGNLHRENAVSKLIRGVDYVVLPLYGKSREGKFVFEKSGLNQWNAGGRKRNPGELYIPIPKEIHKLFPNFFPLRDNIFDLEVPTKECFSAKLCQDDSKALMTNPNKELSDWLLRKVLLLKEKEILTIEHLKAIGIDSVIVYKLDANRYKIDIMKWDSYENFISNEDYEIED</sequence>
<protein>
    <recommendedName>
        <fullName evidence="1">Restriction endonuclease type II NgoFVII C-terminal B3-like DNA-binding domain-containing protein</fullName>
    </recommendedName>
</protein>
<evidence type="ECO:0000259" key="1">
    <source>
        <dbReference type="Pfam" id="PF20731"/>
    </source>
</evidence>
<evidence type="ECO:0000313" key="2">
    <source>
        <dbReference type="EMBL" id="EHO06402.1"/>
    </source>
</evidence>
<dbReference type="REBASE" id="43337">
    <property type="entry name" value="ModCIPORF3121P"/>
</dbReference>
<comment type="caution">
    <text evidence="2">The sequence shown here is derived from an EMBL/GenBank/DDBJ whole genome shotgun (WGS) entry which is preliminary data.</text>
</comment>
<accession>A0AAV3EZJ4</accession>
<dbReference type="Proteomes" id="UP000004834">
    <property type="component" value="Unassembled WGS sequence"/>
</dbReference>